<dbReference type="RefSeq" id="WP_308455832.1">
    <property type="nucleotide sequence ID" value="NZ_JAJEQM010000002.1"/>
</dbReference>
<reference evidence="2 3" key="1">
    <citation type="submission" date="2021-10" db="EMBL/GenBank/DDBJ databases">
        <title>Anaerobic single-cell dispensing facilitates the cultivation of human gut bacteria.</title>
        <authorList>
            <person name="Afrizal A."/>
        </authorList>
    </citation>
    <scope>NUCLEOTIDE SEQUENCE [LARGE SCALE GENOMIC DNA]</scope>
    <source>
        <strain evidence="2 3">CLA-AA-H232</strain>
    </source>
</reference>
<dbReference type="SMART" id="SM00332">
    <property type="entry name" value="PP2Cc"/>
    <property type="match status" value="1"/>
</dbReference>
<organism evidence="2 3">
    <name type="scientific">Hominilimicola fabiformis</name>
    <dbReference type="NCBI Taxonomy" id="2885356"/>
    <lineage>
        <taxon>Bacteria</taxon>
        <taxon>Bacillati</taxon>
        <taxon>Bacillota</taxon>
        <taxon>Clostridia</taxon>
        <taxon>Eubacteriales</taxon>
        <taxon>Oscillospiraceae</taxon>
        <taxon>Hominilimicola</taxon>
    </lineage>
</organism>
<gene>
    <name evidence="2" type="ORF">LKE05_02655</name>
</gene>
<dbReference type="Gene3D" id="3.60.40.10">
    <property type="entry name" value="PPM-type phosphatase domain"/>
    <property type="match status" value="1"/>
</dbReference>
<evidence type="ECO:0000313" key="3">
    <source>
        <dbReference type="Proteomes" id="UP001198242"/>
    </source>
</evidence>
<dbReference type="PANTHER" id="PTHR47992">
    <property type="entry name" value="PROTEIN PHOSPHATASE"/>
    <property type="match status" value="1"/>
</dbReference>
<name>A0AAE3J8L9_9FIRM</name>
<dbReference type="EMBL" id="JAJEQM010000002">
    <property type="protein sequence ID" value="MCC2209694.1"/>
    <property type="molecule type" value="Genomic_DNA"/>
</dbReference>
<dbReference type="InterPro" id="IPR001932">
    <property type="entry name" value="PPM-type_phosphatase-like_dom"/>
</dbReference>
<sequence>MLKLDCCFITDSGKIRTNNEDNFFICGTYKRTPEELRYRKKDFVYRGGIFAVCDGMGGEEFGEKASLISVEELNNFKEKDFNEYHEKYFDMVNSRICDLRFENNGVKSGTTIALIYIKDEKAISYNIGDSRTYLMRNKKLTQLSEDHTQVAQMLKMGMIKEEDVQSYSNRHILTQHLGIPNDELVISPYISDVIDIKRGDIFLICSDGLTDMIRNDDIKNILNSKMSAEQMAETLVNSALQMGGKDNITVGVIKNAEPKETVWKKVKKHFV</sequence>
<dbReference type="Pfam" id="PF00481">
    <property type="entry name" value="PP2C"/>
    <property type="match status" value="2"/>
</dbReference>
<accession>A0AAE3J8L9</accession>
<dbReference type="GO" id="GO:0004722">
    <property type="term" value="F:protein serine/threonine phosphatase activity"/>
    <property type="evidence" value="ECO:0007669"/>
    <property type="project" value="InterPro"/>
</dbReference>
<dbReference type="InterPro" id="IPR036457">
    <property type="entry name" value="PPM-type-like_dom_sf"/>
</dbReference>
<dbReference type="SUPFAM" id="SSF81606">
    <property type="entry name" value="PP2C-like"/>
    <property type="match status" value="1"/>
</dbReference>
<dbReference type="AlphaFoldDB" id="A0AAE3J8L9"/>
<dbReference type="PROSITE" id="PS51746">
    <property type="entry name" value="PPM_2"/>
    <property type="match status" value="1"/>
</dbReference>
<dbReference type="CDD" id="cd00143">
    <property type="entry name" value="PP2Cc"/>
    <property type="match status" value="1"/>
</dbReference>
<feature type="domain" description="PPM-type phosphatase" evidence="1">
    <location>
        <begin position="5"/>
        <end position="255"/>
    </location>
</feature>
<protein>
    <submittedName>
        <fullName evidence="2">Protein phosphatase 2C domain-containing protein</fullName>
    </submittedName>
</protein>
<proteinExistence type="predicted"/>
<evidence type="ECO:0000313" key="2">
    <source>
        <dbReference type="EMBL" id="MCC2209694.1"/>
    </source>
</evidence>
<dbReference type="SMART" id="SM00331">
    <property type="entry name" value="PP2C_SIG"/>
    <property type="match status" value="1"/>
</dbReference>
<comment type="caution">
    <text evidence="2">The sequence shown here is derived from an EMBL/GenBank/DDBJ whole genome shotgun (WGS) entry which is preliminary data.</text>
</comment>
<dbReference type="Proteomes" id="UP001198242">
    <property type="component" value="Unassembled WGS sequence"/>
</dbReference>
<evidence type="ECO:0000259" key="1">
    <source>
        <dbReference type="PROSITE" id="PS51746"/>
    </source>
</evidence>
<dbReference type="InterPro" id="IPR015655">
    <property type="entry name" value="PP2C"/>
</dbReference>
<keyword evidence="3" id="KW-1185">Reference proteome</keyword>